<feature type="domain" description="Endoribonuclease YicC-like C-terminal" evidence="7">
    <location>
        <begin position="173"/>
        <end position="292"/>
    </location>
</feature>
<sequence>MINSMTGFGRAQQTVLGMTVTVELKSVNHRYFEFSARVPRNYGFLEEKLKSFFASSISRGKAECYVSIEDPEDDTVEVAVNTALARGYIDAVNALAALAGTNEQATAAMLSRFPDVLSVHKAEPDEARVWEAVQSTAALALAQFLSMRKTEGEKLRDDILSRAACIEELVGFVESRSPKTVREYNEKLRRRMEELLHDANVDEQRLLTEAAIFADKVAVDEETVRLRSHLSQLRRFLDADEPIGRKLDFLVQEINREANTIGSKAQDVEIAKTVIDIKAQVEKIREQVQNIE</sequence>
<keyword evidence="4" id="KW-0378">Hydrolase</keyword>
<evidence type="ECO:0000256" key="5">
    <source>
        <dbReference type="ARBA" id="ARBA00035648"/>
    </source>
</evidence>
<dbReference type="Pfam" id="PF08340">
    <property type="entry name" value="YicC-like_C"/>
    <property type="match status" value="1"/>
</dbReference>
<evidence type="ECO:0000313" key="8">
    <source>
        <dbReference type="EMBL" id="HIU35032.1"/>
    </source>
</evidence>
<dbReference type="PANTHER" id="PTHR30636">
    <property type="entry name" value="UPF0701 PROTEIN YICC"/>
    <property type="match status" value="1"/>
</dbReference>
<organism evidence="8 9">
    <name type="scientific">Candidatus Fimenecus excrementigallinarum</name>
    <dbReference type="NCBI Taxonomy" id="2840816"/>
    <lineage>
        <taxon>Bacteria</taxon>
        <taxon>Bacillati</taxon>
        <taxon>Bacillota</taxon>
        <taxon>Clostridia</taxon>
        <taxon>Candidatus Fimenecus</taxon>
    </lineage>
</organism>
<evidence type="ECO:0000256" key="4">
    <source>
        <dbReference type="ARBA" id="ARBA00022801"/>
    </source>
</evidence>
<dbReference type="EMBL" id="DVMW01000001">
    <property type="protein sequence ID" value="HIU35032.1"/>
    <property type="molecule type" value="Genomic_DNA"/>
</dbReference>
<reference evidence="8" key="2">
    <citation type="journal article" date="2021" name="PeerJ">
        <title>Extensive microbial diversity within the chicken gut microbiome revealed by metagenomics and culture.</title>
        <authorList>
            <person name="Gilroy R."/>
            <person name="Ravi A."/>
            <person name="Getino M."/>
            <person name="Pursley I."/>
            <person name="Horton D.L."/>
            <person name="Alikhan N.F."/>
            <person name="Baker D."/>
            <person name="Gharbi K."/>
            <person name="Hall N."/>
            <person name="Watson M."/>
            <person name="Adriaenssens E.M."/>
            <person name="Foster-Nyarko E."/>
            <person name="Jarju S."/>
            <person name="Secka A."/>
            <person name="Antonio M."/>
            <person name="Oren A."/>
            <person name="Chaudhuri R.R."/>
            <person name="La Ragione R."/>
            <person name="Hildebrand F."/>
            <person name="Pallen M.J."/>
        </authorList>
    </citation>
    <scope>NUCLEOTIDE SEQUENCE</scope>
    <source>
        <strain evidence="8">ChiGjej1B1-19959</strain>
    </source>
</reference>
<dbReference type="NCBIfam" id="TIGR00255">
    <property type="entry name" value="YicC/YloC family endoribonuclease"/>
    <property type="match status" value="1"/>
</dbReference>
<dbReference type="InterPro" id="IPR013551">
    <property type="entry name" value="YicC-like_C"/>
</dbReference>
<dbReference type="AlphaFoldDB" id="A0A9D1IFD3"/>
<evidence type="ECO:0000256" key="1">
    <source>
        <dbReference type="ARBA" id="ARBA00001968"/>
    </source>
</evidence>
<keyword evidence="3" id="KW-0255">Endonuclease</keyword>
<comment type="cofactor">
    <cofactor evidence="1">
        <name>a divalent metal cation</name>
        <dbReference type="ChEBI" id="CHEBI:60240"/>
    </cofactor>
</comment>
<name>A0A9D1IFD3_9FIRM</name>
<evidence type="ECO:0000259" key="6">
    <source>
        <dbReference type="Pfam" id="PF03755"/>
    </source>
</evidence>
<keyword evidence="2" id="KW-0540">Nuclease</keyword>
<dbReference type="Pfam" id="PF03755">
    <property type="entry name" value="YicC-like_N"/>
    <property type="match status" value="1"/>
</dbReference>
<accession>A0A9D1IFD3</accession>
<evidence type="ECO:0000313" key="9">
    <source>
        <dbReference type="Proteomes" id="UP000824071"/>
    </source>
</evidence>
<comment type="caution">
    <text evidence="8">The sequence shown here is derived from an EMBL/GenBank/DDBJ whole genome shotgun (WGS) entry which is preliminary data.</text>
</comment>
<dbReference type="InterPro" id="IPR013527">
    <property type="entry name" value="YicC-like_N"/>
</dbReference>
<dbReference type="PANTHER" id="PTHR30636:SF3">
    <property type="entry name" value="UPF0701 PROTEIN YICC"/>
    <property type="match status" value="1"/>
</dbReference>
<dbReference type="GO" id="GO:0016787">
    <property type="term" value="F:hydrolase activity"/>
    <property type="evidence" value="ECO:0007669"/>
    <property type="project" value="UniProtKB-KW"/>
</dbReference>
<dbReference type="InterPro" id="IPR005229">
    <property type="entry name" value="YicC/YloC-like"/>
</dbReference>
<proteinExistence type="inferred from homology"/>
<evidence type="ECO:0000256" key="2">
    <source>
        <dbReference type="ARBA" id="ARBA00022722"/>
    </source>
</evidence>
<dbReference type="GO" id="GO:0004521">
    <property type="term" value="F:RNA endonuclease activity"/>
    <property type="evidence" value="ECO:0007669"/>
    <property type="project" value="InterPro"/>
</dbReference>
<dbReference type="Proteomes" id="UP000824071">
    <property type="component" value="Unassembled WGS sequence"/>
</dbReference>
<feature type="domain" description="Endoribonuclease YicC-like N-terminal" evidence="6">
    <location>
        <begin position="2"/>
        <end position="156"/>
    </location>
</feature>
<evidence type="ECO:0000256" key="3">
    <source>
        <dbReference type="ARBA" id="ARBA00022759"/>
    </source>
</evidence>
<gene>
    <name evidence="8" type="ORF">IAC53_00245</name>
</gene>
<reference evidence="8" key="1">
    <citation type="submission" date="2020-10" db="EMBL/GenBank/DDBJ databases">
        <authorList>
            <person name="Gilroy R."/>
        </authorList>
    </citation>
    <scope>NUCLEOTIDE SEQUENCE</scope>
    <source>
        <strain evidence="8">ChiGjej1B1-19959</strain>
    </source>
</reference>
<protein>
    <submittedName>
        <fullName evidence="8">YicC family protein</fullName>
    </submittedName>
</protein>
<evidence type="ECO:0000259" key="7">
    <source>
        <dbReference type="Pfam" id="PF08340"/>
    </source>
</evidence>
<comment type="similarity">
    <text evidence="5">Belongs to the YicC/YloC family.</text>
</comment>